<keyword evidence="3" id="KW-1185">Reference proteome</keyword>
<proteinExistence type="predicted"/>
<dbReference type="Proteomes" id="UP000597444">
    <property type="component" value="Unassembled WGS sequence"/>
</dbReference>
<protein>
    <submittedName>
        <fullName evidence="2">Uncharacterized protein</fullName>
    </submittedName>
</protein>
<organism evidence="2 3">
    <name type="scientific">Reticulibacter mediterranei</name>
    <dbReference type="NCBI Taxonomy" id="2778369"/>
    <lineage>
        <taxon>Bacteria</taxon>
        <taxon>Bacillati</taxon>
        <taxon>Chloroflexota</taxon>
        <taxon>Ktedonobacteria</taxon>
        <taxon>Ktedonobacterales</taxon>
        <taxon>Reticulibacteraceae</taxon>
        <taxon>Reticulibacter</taxon>
    </lineage>
</organism>
<name>A0A8J3J4Z0_9CHLR</name>
<dbReference type="AlphaFoldDB" id="A0A8J3J4Z0"/>
<gene>
    <name evidence="2" type="ORF">KSF_108540</name>
</gene>
<evidence type="ECO:0000256" key="1">
    <source>
        <dbReference type="SAM" id="MobiDB-lite"/>
    </source>
</evidence>
<evidence type="ECO:0000313" key="2">
    <source>
        <dbReference type="EMBL" id="GHP00807.1"/>
    </source>
</evidence>
<dbReference type="EMBL" id="BNJK01000003">
    <property type="protein sequence ID" value="GHP00807.1"/>
    <property type="molecule type" value="Genomic_DNA"/>
</dbReference>
<sequence length="71" mass="7854">MRGRAAITEGEEGGAEWQQALPPTNGPEYLLLHWTLARGEARQPIILSKEKLSEKPFPTLSARYPLPSSPI</sequence>
<evidence type="ECO:0000313" key="3">
    <source>
        <dbReference type="Proteomes" id="UP000597444"/>
    </source>
</evidence>
<accession>A0A8J3J4Z0</accession>
<comment type="caution">
    <text evidence="2">The sequence shown here is derived from an EMBL/GenBank/DDBJ whole genome shotgun (WGS) entry which is preliminary data.</text>
</comment>
<reference evidence="2" key="1">
    <citation type="submission" date="2020-10" db="EMBL/GenBank/DDBJ databases">
        <title>Taxonomic study of unclassified bacteria belonging to the class Ktedonobacteria.</title>
        <authorList>
            <person name="Yabe S."/>
            <person name="Wang C.M."/>
            <person name="Zheng Y."/>
            <person name="Sakai Y."/>
            <person name="Cavaletti L."/>
            <person name="Monciardini P."/>
            <person name="Donadio S."/>
        </authorList>
    </citation>
    <scope>NUCLEOTIDE SEQUENCE</scope>
    <source>
        <strain evidence="2">ID150040</strain>
    </source>
</reference>
<feature type="region of interest" description="Disordered" evidence="1">
    <location>
        <begin position="1"/>
        <end position="22"/>
    </location>
</feature>